<dbReference type="Gene3D" id="2.30.42.10">
    <property type="match status" value="1"/>
</dbReference>
<evidence type="ECO:0000313" key="3">
    <source>
        <dbReference type="Proteomes" id="UP000739538"/>
    </source>
</evidence>
<accession>A0A956NEW7</accession>
<dbReference type="SMART" id="SM00228">
    <property type="entry name" value="PDZ"/>
    <property type="match status" value="1"/>
</dbReference>
<comment type="caution">
    <text evidence="2">The sequence shown here is derived from an EMBL/GenBank/DDBJ whole genome shotgun (WGS) entry which is preliminary data.</text>
</comment>
<evidence type="ECO:0000313" key="2">
    <source>
        <dbReference type="EMBL" id="MCA9757843.1"/>
    </source>
</evidence>
<gene>
    <name evidence="2" type="ORF">KDA27_18775</name>
</gene>
<dbReference type="Gene3D" id="3.40.630.10">
    <property type="entry name" value="Zn peptidases"/>
    <property type="match status" value="1"/>
</dbReference>
<protein>
    <submittedName>
        <fullName evidence="2">M20/M25/M40 family metallo-hydrolase</fullName>
    </submittedName>
</protein>
<dbReference type="SUPFAM" id="SSF50156">
    <property type="entry name" value="PDZ domain-like"/>
    <property type="match status" value="1"/>
</dbReference>
<organism evidence="2 3">
    <name type="scientific">Eiseniibacteriota bacterium</name>
    <dbReference type="NCBI Taxonomy" id="2212470"/>
    <lineage>
        <taxon>Bacteria</taxon>
        <taxon>Candidatus Eiseniibacteriota</taxon>
    </lineage>
</organism>
<reference evidence="2" key="2">
    <citation type="journal article" date="2021" name="Microbiome">
        <title>Successional dynamics and alternative stable states in a saline activated sludge microbial community over 9 years.</title>
        <authorList>
            <person name="Wang Y."/>
            <person name="Ye J."/>
            <person name="Ju F."/>
            <person name="Liu L."/>
            <person name="Boyd J.A."/>
            <person name="Deng Y."/>
            <person name="Parks D.H."/>
            <person name="Jiang X."/>
            <person name="Yin X."/>
            <person name="Woodcroft B.J."/>
            <person name="Tyson G.W."/>
            <person name="Hugenholtz P."/>
            <person name="Polz M.F."/>
            <person name="Zhang T."/>
        </authorList>
    </citation>
    <scope>NUCLEOTIDE SEQUENCE</scope>
    <source>
        <strain evidence="2">HKST-UBA02</strain>
    </source>
</reference>
<dbReference type="GO" id="GO:0008235">
    <property type="term" value="F:metalloexopeptidase activity"/>
    <property type="evidence" value="ECO:0007669"/>
    <property type="project" value="InterPro"/>
</dbReference>
<dbReference type="Pfam" id="PF13180">
    <property type="entry name" value="PDZ_2"/>
    <property type="match status" value="1"/>
</dbReference>
<evidence type="ECO:0000259" key="1">
    <source>
        <dbReference type="PROSITE" id="PS50106"/>
    </source>
</evidence>
<dbReference type="InterPro" id="IPR001478">
    <property type="entry name" value="PDZ"/>
</dbReference>
<dbReference type="SUPFAM" id="SSF53187">
    <property type="entry name" value="Zn-dependent exopeptidases"/>
    <property type="match status" value="1"/>
</dbReference>
<dbReference type="AlphaFoldDB" id="A0A956NEW7"/>
<dbReference type="Pfam" id="PF04389">
    <property type="entry name" value="Peptidase_M28"/>
    <property type="match status" value="1"/>
</dbReference>
<dbReference type="EMBL" id="JAGQHS010000124">
    <property type="protein sequence ID" value="MCA9757843.1"/>
    <property type="molecule type" value="Genomic_DNA"/>
</dbReference>
<dbReference type="PROSITE" id="PS50106">
    <property type="entry name" value="PDZ"/>
    <property type="match status" value="1"/>
</dbReference>
<dbReference type="Proteomes" id="UP000739538">
    <property type="component" value="Unassembled WGS sequence"/>
</dbReference>
<feature type="domain" description="PDZ" evidence="1">
    <location>
        <begin position="354"/>
        <end position="441"/>
    </location>
</feature>
<reference evidence="2" key="1">
    <citation type="submission" date="2020-04" db="EMBL/GenBank/DDBJ databases">
        <authorList>
            <person name="Zhang T."/>
        </authorList>
    </citation>
    <scope>NUCLEOTIDE SEQUENCE</scope>
    <source>
        <strain evidence="2">HKST-UBA02</strain>
    </source>
</reference>
<name>A0A956NEW7_UNCEI</name>
<proteinExistence type="predicted"/>
<dbReference type="GO" id="GO:0006508">
    <property type="term" value="P:proteolysis"/>
    <property type="evidence" value="ECO:0007669"/>
    <property type="project" value="InterPro"/>
</dbReference>
<sequence>MSTELRPKVRLCPSMGRRSSSRLSVAFGFACGALAILACTSVSNARADAAESRVQERIATLASPELGGRAPGSPGLESARKAVLEWMKSAGLEAGGEGGSWEQTFGPKDLPHGATLRTEEAHLPKGASWDDVEFVNLVGVLPGKGGSGAHGGAESVVIGAHLDHLGTNDGGEVFTGADDNASGVVALLEAAEQLADDGPFDRDIVFVIFDGEECGLLGSRYYVAHPVRPVQNVQAMINLDTVGRMKDRGLLALGVGSALEMADAIRGINLGYEFELGLPEKGPFASDQVPFYEAGVPVVHFTTGPNLDYHHPTDTADKVTIPELAEVGQFAAELAGYLADSETRFTFVPPGADKIAASAPAPGSAPRRVSLGTIPDFARESGGVLLSGVVPGSPAEKAGLQKGDVLVEMDGVEVDNLGDFSGVLKSHQPGDEVEVVVLRGEERVRAKVALVERK</sequence>
<dbReference type="InterPro" id="IPR045175">
    <property type="entry name" value="M28_fam"/>
</dbReference>
<dbReference type="InterPro" id="IPR036034">
    <property type="entry name" value="PDZ_sf"/>
</dbReference>
<dbReference type="PANTHER" id="PTHR12147">
    <property type="entry name" value="METALLOPEPTIDASE M28 FAMILY MEMBER"/>
    <property type="match status" value="1"/>
</dbReference>
<dbReference type="PANTHER" id="PTHR12147:SF26">
    <property type="entry name" value="PEPTIDASE M28 DOMAIN-CONTAINING PROTEIN"/>
    <property type="match status" value="1"/>
</dbReference>
<dbReference type="InterPro" id="IPR007484">
    <property type="entry name" value="Peptidase_M28"/>
</dbReference>